<sequence length="160" mass="17126">MDIHLEPPHGAGPLGIGMTVDEAVAVVEPWGGSRVRTWSKRVLVTVLTSCDLVGVEALLEDGNAVTAVELWCPGEGKETSTRVLLDGADVFRTSADELLRGLEERGLPVHDADGEDPFVPGLSLGFTRRTSQEVKRTESGLPVCFTSVLVGGADYYAHRL</sequence>
<dbReference type="OrthoDB" id="3870503at2"/>
<protein>
    <submittedName>
        <fullName evidence="1">Uncharacterized protein</fullName>
    </submittedName>
</protein>
<evidence type="ECO:0000313" key="1">
    <source>
        <dbReference type="EMBL" id="GEB61186.1"/>
    </source>
</evidence>
<evidence type="ECO:0000313" key="2">
    <source>
        <dbReference type="Proteomes" id="UP000315226"/>
    </source>
</evidence>
<dbReference type="EMBL" id="BJMN01000053">
    <property type="protein sequence ID" value="GEB61186.1"/>
    <property type="molecule type" value="Genomic_DNA"/>
</dbReference>
<comment type="caution">
    <text evidence="1">The sequence shown here is derived from an EMBL/GenBank/DDBJ whole genome shotgun (WGS) entry which is preliminary data.</text>
</comment>
<dbReference type="RefSeq" id="WP_141301427.1">
    <property type="nucleotide sequence ID" value="NZ_BJMN01000053.1"/>
</dbReference>
<proteinExistence type="predicted"/>
<dbReference type="AlphaFoldDB" id="A0A4Y3RU14"/>
<reference evidence="1 2" key="1">
    <citation type="submission" date="2019-06" db="EMBL/GenBank/DDBJ databases">
        <title>Whole genome shotgun sequence of Streptomyces gardneri NBRC 12865.</title>
        <authorList>
            <person name="Hosoyama A."/>
            <person name="Uohara A."/>
            <person name="Ohji S."/>
            <person name="Ichikawa N."/>
        </authorList>
    </citation>
    <scope>NUCLEOTIDE SEQUENCE [LARGE SCALE GENOMIC DNA]</scope>
    <source>
        <strain evidence="1 2">NBRC 12865</strain>
    </source>
</reference>
<organism evidence="1 2">
    <name type="scientific">Streptomyces gardneri</name>
    <dbReference type="NCBI Taxonomy" id="66892"/>
    <lineage>
        <taxon>Bacteria</taxon>
        <taxon>Bacillati</taxon>
        <taxon>Actinomycetota</taxon>
        <taxon>Actinomycetes</taxon>
        <taxon>Kitasatosporales</taxon>
        <taxon>Streptomycetaceae</taxon>
        <taxon>Streptomyces</taxon>
    </lineage>
</organism>
<keyword evidence="2" id="KW-1185">Reference proteome</keyword>
<gene>
    <name evidence="1" type="ORF">SGA01_67910</name>
</gene>
<dbReference type="Proteomes" id="UP000315226">
    <property type="component" value="Unassembled WGS sequence"/>
</dbReference>
<accession>A0A4Y3RU14</accession>
<name>A0A4Y3RU14_9ACTN</name>